<dbReference type="InterPro" id="IPR006674">
    <property type="entry name" value="HD_domain"/>
</dbReference>
<feature type="region of interest" description="Disordered" evidence="2">
    <location>
        <begin position="476"/>
        <end position="503"/>
    </location>
</feature>
<dbReference type="KEGG" id="aten:116299486"/>
<gene>
    <name evidence="5 6" type="primary">LOC116299486</name>
</gene>
<dbReference type="GeneID" id="116299486"/>
<dbReference type="PANTHER" id="PTHR11373">
    <property type="entry name" value="DEOXYNUCLEOSIDE TRIPHOSPHATE TRIPHOSPHOHYDROLASE"/>
    <property type="match status" value="1"/>
</dbReference>
<evidence type="ECO:0000259" key="3">
    <source>
        <dbReference type="SMART" id="SM00471"/>
    </source>
</evidence>
<reference evidence="5 6" key="1">
    <citation type="submission" date="2025-04" db="UniProtKB">
        <authorList>
            <consortium name="RefSeq"/>
        </authorList>
    </citation>
    <scope>IDENTIFICATION</scope>
    <source>
        <tissue evidence="5 6">Tentacle</tissue>
    </source>
</reference>
<name>A0A6P8I5Y8_ACTTE</name>
<evidence type="ECO:0000313" key="5">
    <source>
        <dbReference type="RefSeq" id="XP_031564003.1"/>
    </source>
</evidence>
<dbReference type="RefSeq" id="XP_031564004.1">
    <property type="nucleotide sequence ID" value="XM_031708144.1"/>
</dbReference>
<dbReference type="InterPro" id="IPR003607">
    <property type="entry name" value="HD/PDEase_dom"/>
</dbReference>
<evidence type="ECO:0000313" key="6">
    <source>
        <dbReference type="RefSeq" id="XP_031564004.1"/>
    </source>
</evidence>
<dbReference type="InterPro" id="IPR050135">
    <property type="entry name" value="dGTPase-like"/>
</dbReference>
<dbReference type="GO" id="GO:0008832">
    <property type="term" value="F:dGTPase activity"/>
    <property type="evidence" value="ECO:0007669"/>
    <property type="project" value="TreeGrafter"/>
</dbReference>
<proteinExistence type="inferred from homology"/>
<feature type="compositionally biased region" description="Basic and acidic residues" evidence="2">
    <location>
        <begin position="482"/>
        <end position="503"/>
    </location>
</feature>
<dbReference type="Proteomes" id="UP000515163">
    <property type="component" value="Unplaced"/>
</dbReference>
<protein>
    <submittedName>
        <fullName evidence="5">Deoxynucleoside triphosphate triphosphohydrolase SAMHD1-like isoform X1</fullName>
    </submittedName>
    <submittedName>
        <fullName evidence="6">Deoxynucleoside triphosphate triphosphohydrolase SAMHD1-like isoform X2</fullName>
    </submittedName>
</protein>
<keyword evidence="4" id="KW-1185">Reference proteome</keyword>
<comment type="similarity">
    <text evidence="1">Belongs to the SAMHD1 family.</text>
</comment>
<dbReference type="GO" id="GO:0006203">
    <property type="term" value="P:dGTP catabolic process"/>
    <property type="evidence" value="ECO:0007669"/>
    <property type="project" value="TreeGrafter"/>
</dbReference>
<evidence type="ECO:0000313" key="4">
    <source>
        <dbReference type="Proteomes" id="UP000515163"/>
    </source>
</evidence>
<accession>A0A6P8I5Y8</accession>
<dbReference type="OrthoDB" id="6020396at2759"/>
<organism evidence="4 6">
    <name type="scientific">Actinia tenebrosa</name>
    <name type="common">Australian red waratah sea anemone</name>
    <dbReference type="NCBI Taxonomy" id="6105"/>
    <lineage>
        <taxon>Eukaryota</taxon>
        <taxon>Metazoa</taxon>
        <taxon>Cnidaria</taxon>
        <taxon>Anthozoa</taxon>
        <taxon>Hexacorallia</taxon>
        <taxon>Actiniaria</taxon>
        <taxon>Actiniidae</taxon>
        <taxon>Actinia</taxon>
    </lineage>
</organism>
<evidence type="ECO:0000256" key="1">
    <source>
        <dbReference type="ARBA" id="ARBA00005776"/>
    </source>
</evidence>
<dbReference type="AlphaFoldDB" id="A0A6P8I5Y8"/>
<dbReference type="Pfam" id="PF01966">
    <property type="entry name" value="HD"/>
    <property type="match status" value="1"/>
</dbReference>
<dbReference type="GO" id="GO:0005634">
    <property type="term" value="C:nucleus"/>
    <property type="evidence" value="ECO:0007669"/>
    <property type="project" value="TreeGrafter"/>
</dbReference>
<feature type="domain" description="HD/PDEase" evidence="3">
    <location>
        <begin position="52"/>
        <end position="217"/>
    </location>
</feature>
<dbReference type="Gene3D" id="1.10.3210.10">
    <property type="entry name" value="Hypothetical protein af1432"/>
    <property type="match status" value="1"/>
</dbReference>
<dbReference type="PANTHER" id="PTHR11373:SF4">
    <property type="entry name" value="DEOXYNUCLEOSIDE TRIPHOSPHATE TRIPHOSPHOHYDROLASE SAMHD1"/>
    <property type="match status" value="1"/>
</dbReference>
<sequence length="503" mass="58448">MVDGPKAKIFNDSIHGYIEMHPLCVAIIDTEQFQRLRCIKQMGGTYFVYPGASHNRFEHSIGTSYLAGYFVESLRRKQGKELDIEEKDVLCVKIAGLCHDLGHGPFSHMFDNDFIPKVRPLLEWSHEVASEKMFDHLIESNGGVKKMFEKNELGDKDICFIKKLMTGETPKSEEEWKEVGREKNKPRFLFEIVANKINGIDVDKWDYFARDCKYLGIKSSFEHMRCLSLARVIKSGKKGEAEICYRDIAAGNIYDLFHTRLSIHKKACQHKTVNAIEMMITEALVKADPHFKIKGENGREPSTISTAIDDMVAYTKLTDHVYYEILYSTKDELKEAREILQNIEQRKLYKFIGYTIPKDNPDEKGVPAMRKEIFDIVKENAEELKEDDIVVQLTPFKYGGTDDKDPVGKVRFYAKHRENESFNIKKEQVSRMLPVVFIEEEIRVYCKERKQPTVEKMKTAFLEWCTHRGYEVENKLQGPRIQRTDHNPNEVEHDDDKDLHLET</sequence>
<dbReference type="Gene3D" id="3.30.70.2760">
    <property type="match status" value="1"/>
</dbReference>
<evidence type="ECO:0000256" key="2">
    <source>
        <dbReference type="SAM" id="MobiDB-lite"/>
    </source>
</evidence>
<dbReference type="RefSeq" id="XP_031564003.1">
    <property type="nucleotide sequence ID" value="XM_031708143.1"/>
</dbReference>
<dbReference type="SUPFAM" id="SSF109604">
    <property type="entry name" value="HD-domain/PDEase-like"/>
    <property type="match status" value="1"/>
</dbReference>
<dbReference type="CDD" id="cd00077">
    <property type="entry name" value="HDc"/>
    <property type="match status" value="1"/>
</dbReference>
<dbReference type="SMART" id="SM00471">
    <property type="entry name" value="HDc"/>
    <property type="match status" value="1"/>
</dbReference>